<dbReference type="PANTHER" id="PTHR32182">
    <property type="entry name" value="DNA REPLICATION AND REPAIR PROTEIN RECF"/>
    <property type="match status" value="1"/>
</dbReference>
<keyword evidence="3" id="KW-1185">Reference proteome</keyword>
<sequence>MIRIESITIENLRGIKRLHHNLGHGNLVIQGPNGSGKSGIIDAIEFALTGNISRLSGTGSSGVTLSIHAPHVDFRDNPRKAKAIIKVTNDLTGNSFTIERTVAHLKKPKIEPENEEGKIILNFLSEHPEFSLSRREILKFIVTEPSKRAKEVQELLKMDSIDKIRSVFNKLNNETKRSFTEKSNNLTQAEKALLQHFEMTEINKNNMLKLVNDMRAILILDKIESINIDTKFSIGLGNDTQNNKKTVDKKVLCPGINSLLIKLEAKTITTSLEATNEAIVNLQSNYEFLQYVNKQEFYEKGLNFIIDNFCPFCDTAYDLQLLISHIQQKIADNVKAATLLSTIQSGCNILKSDYIMLLSELDEIKRGAFSLNLTSEAEKLVALSERIKLDCEFLDSPIDNLEKVTSLIKDPYGRFDVQIVVLLQSIFTCVNKIPDYSSEENAKRFLIIADERLDAYKFAKHQISIWDKRAQKTTQLLSLFESISEKKLVDLYAEVEKDFSRFYSQINNDDEKEFNAQLTPSKGSLGLDVDFYGRGVFPPLAFHSEGHQDGMGLCLYLALSKKIMGNKFTFCLLDDVLMSIDTSHRRAFCILLKSEFPLTQFVITTHDEIWKKQLINEGFVSSKQVLNFRGWSVDNGPSFLNEKDTLETLDRCIKEQSISEAASILRHYLEYIMTELSIKLRVKLEIRYNNSYDFGETLSAVISRYKELLKKAKTAANSWNQQDIVGNISFIDTKLIAAIQKTNLEQWTLNPSVHYNEWANFTSNEFSRLKEAFFELLNQFKCAKCDGWIYASPSKGNVDEVRCECGELLLNFKTKN</sequence>
<dbReference type="PANTHER" id="PTHR32182:SF0">
    <property type="entry name" value="DNA REPLICATION AND REPAIR PROTEIN RECF"/>
    <property type="match status" value="1"/>
</dbReference>
<dbReference type="GO" id="GO:0006302">
    <property type="term" value="P:double-strand break repair"/>
    <property type="evidence" value="ECO:0007669"/>
    <property type="project" value="InterPro"/>
</dbReference>
<dbReference type="Pfam" id="PF13476">
    <property type="entry name" value="AAA_23"/>
    <property type="match status" value="1"/>
</dbReference>
<gene>
    <name evidence="2" type="ORF">LDG_6797</name>
</gene>
<dbReference type="AlphaFoldDB" id="G9ENH4"/>
<evidence type="ECO:0000313" key="3">
    <source>
        <dbReference type="Proteomes" id="UP000002770"/>
    </source>
</evidence>
<accession>G9ENH4</accession>
<dbReference type="GO" id="GO:0000731">
    <property type="term" value="P:DNA synthesis involved in DNA repair"/>
    <property type="evidence" value="ECO:0007669"/>
    <property type="project" value="TreeGrafter"/>
</dbReference>
<name>G9ENH4_9GAMM</name>
<dbReference type="EMBL" id="JH413817">
    <property type="protein sequence ID" value="EHL31335.1"/>
    <property type="molecule type" value="Genomic_DNA"/>
</dbReference>
<dbReference type="HOGENOM" id="CLU_353612_0_0_6"/>
<proteinExistence type="predicted"/>
<dbReference type="eggNOG" id="COG0419">
    <property type="taxonomic scope" value="Bacteria"/>
</dbReference>
<protein>
    <recommendedName>
        <fullName evidence="1">Rad50/SbcC-type AAA domain-containing protein</fullName>
    </recommendedName>
</protein>
<dbReference type="SUPFAM" id="SSF52540">
    <property type="entry name" value="P-loop containing nucleoside triphosphate hydrolases"/>
    <property type="match status" value="1"/>
</dbReference>
<dbReference type="InterPro" id="IPR038729">
    <property type="entry name" value="Rad50/SbcC_AAA"/>
</dbReference>
<dbReference type="InterPro" id="IPR027417">
    <property type="entry name" value="P-loop_NTPase"/>
</dbReference>
<reference evidence="2 3" key="1">
    <citation type="journal article" date="2011" name="BMC Genomics">
        <title>Insight into cross-talk between intra-amoebal pathogens.</title>
        <authorList>
            <person name="Gimenez G."/>
            <person name="Bertelli C."/>
            <person name="Moliner C."/>
            <person name="Robert C."/>
            <person name="Raoult D."/>
            <person name="Fournier P.E."/>
            <person name="Greub G."/>
        </authorList>
    </citation>
    <scope>NUCLEOTIDE SEQUENCE [LARGE SCALE GENOMIC DNA]</scope>
    <source>
        <strain evidence="2 3">LLAP12</strain>
    </source>
</reference>
<evidence type="ECO:0000313" key="2">
    <source>
        <dbReference type="EMBL" id="EHL31335.1"/>
    </source>
</evidence>
<dbReference type="GO" id="GO:0016887">
    <property type="term" value="F:ATP hydrolysis activity"/>
    <property type="evidence" value="ECO:0007669"/>
    <property type="project" value="InterPro"/>
</dbReference>
<organism evidence="2 3">
    <name type="scientific">Legionella drancourtii LLAP12</name>
    <dbReference type="NCBI Taxonomy" id="658187"/>
    <lineage>
        <taxon>Bacteria</taxon>
        <taxon>Pseudomonadati</taxon>
        <taxon>Pseudomonadota</taxon>
        <taxon>Gammaproteobacteria</taxon>
        <taxon>Legionellales</taxon>
        <taxon>Legionellaceae</taxon>
        <taxon>Legionella</taxon>
    </lineage>
</organism>
<dbReference type="OrthoDB" id="9789562at2"/>
<dbReference type="Gene3D" id="3.40.50.300">
    <property type="entry name" value="P-loop containing nucleotide triphosphate hydrolases"/>
    <property type="match status" value="2"/>
</dbReference>
<dbReference type="STRING" id="658187.LDG_6797"/>
<evidence type="ECO:0000259" key="1">
    <source>
        <dbReference type="Pfam" id="PF13476"/>
    </source>
</evidence>
<dbReference type="RefSeq" id="WP_006870726.1">
    <property type="nucleotide sequence ID" value="NZ_JH413817.1"/>
</dbReference>
<dbReference type="Proteomes" id="UP000002770">
    <property type="component" value="Unassembled WGS sequence"/>
</dbReference>
<dbReference type="InParanoid" id="G9ENH4"/>
<feature type="domain" description="Rad50/SbcC-type AAA" evidence="1">
    <location>
        <begin position="6"/>
        <end position="198"/>
    </location>
</feature>